<evidence type="ECO:0000313" key="2">
    <source>
        <dbReference type="EMBL" id="OAE26553.1"/>
    </source>
</evidence>
<keyword evidence="3" id="KW-1185">Reference proteome</keyword>
<feature type="region of interest" description="Disordered" evidence="1">
    <location>
        <begin position="1"/>
        <end position="56"/>
    </location>
</feature>
<name>A0A176W1R9_MARPO</name>
<reference evidence="2" key="1">
    <citation type="submission" date="2016-03" db="EMBL/GenBank/DDBJ databases">
        <title>Mechanisms controlling the formation of the plant cell surface in tip-growing cells are functionally conserved among land plants.</title>
        <authorList>
            <person name="Honkanen S."/>
            <person name="Jones V.A."/>
            <person name="Morieri G."/>
            <person name="Champion C."/>
            <person name="Hetherington A.J."/>
            <person name="Kelly S."/>
            <person name="Saint-Marcoux D."/>
            <person name="Proust H."/>
            <person name="Prescott H."/>
            <person name="Dolan L."/>
        </authorList>
    </citation>
    <scope>NUCLEOTIDE SEQUENCE [LARGE SCALE GENOMIC DNA]</scope>
    <source>
        <tissue evidence="2">Whole gametophyte</tissue>
    </source>
</reference>
<feature type="region of interest" description="Disordered" evidence="1">
    <location>
        <begin position="470"/>
        <end position="500"/>
    </location>
</feature>
<feature type="region of interest" description="Disordered" evidence="1">
    <location>
        <begin position="133"/>
        <end position="153"/>
    </location>
</feature>
<evidence type="ECO:0000256" key="1">
    <source>
        <dbReference type="SAM" id="MobiDB-lite"/>
    </source>
</evidence>
<evidence type="ECO:0000313" key="3">
    <source>
        <dbReference type="Proteomes" id="UP000077202"/>
    </source>
</evidence>
<accession>A0A176W1R9</accession>
<protein>
    <submittedName>
        <fullName evidence="2">Uncharacterized protein</fullName>
    </submittedName>
</protein>
<sequence>MTQNRSQSYRGQTQWTKKPSPVDANPSTSRISSAREPPKQDAWSSWGETGDVSNQGACWATPNKFEGINGEELRSILDWDDAAAADAYLCRLRATKAQFDAEIQKLSAHIDWERRWVCNLPECAEAMTREENKRKAKGIHPKHEQSRSGSPVIIGLPGGREPGENDRAVSSLHLPLFAVPPATGWGDEGDVVPPAPTEWNVGNTAVPVATGWDDGNVDMPVATGWDDGNAAVPVPTGWDDGDVDIPVPTGWGDDDVAAPTPTGWGDDRDVTVPVTGWEDQGARAASNSAWEGRMPQDNAPHLHNSASFRWDEAGARRGPTRWAEVAARPAAFGRAVVATANPVNQVPGWECSTPESRGTNVASGREAAEPFASGWETFSQNQFGMNADWMQQPTYPDNPDSYKHIKPSGWDYIPEEKTPALDVEMNHCRSAYGEPLAARDLPRNGRSGRIRNYSRGDVYQERFRLGHSRPFKLGSEKRPKKESELHNNLNSHCRRNSQRQCRSPFANNLRVNQESKPSLASRLERAKSSVWQAACALSNEERTSLINNDKKPIRT</sequence>
<dbReference type="EMBL" id="LVLJ01002165">
    <property type="protein sequence ID" value="OAE26553.1"/>
    <property type="molecule type" value="Genomic_DNA"/>
</dbReference>
<organism evidence="2 3">
    <name type="scientific">Marchantia polymorpha subsp. ruderalis</name>
    <dbReference type="NCBI Taxonomy" id="1480154"/>
    <lineage>
        <taxon>Eukaryota</taxon>
        <taxon>Viridiplantae</taxon>
        <taxon>Streptophyta</taxon>
        <taxon>Embryophyta</taxon>
        <taxon>Marchantiophyta</taxon>
        <taxon>Marchantiopsida</taxon>
        <taxon>Marchantiidae</taxon>
        <taxon>Marchantiales</taxon>
        <taxon>Marchantiaceae</taxon>
        <taxon>Marchantia</taxon>
    </lineage>
</organism>
<dbReference type="Proteomes" id="UP000077202">
    <property type="component" value="Unassembled WGS sequence"/>
</dbReference>
<gene>
    <name evidence="2" type="ORF">AXG93_3817s1160</name>
</gene>
<dbReference type="AlphaFoldDB" id="A0A176W1R9"/>
<proteinExistence type="predicted"/>
<feature type="compositionally biased region" description="Basic and acidic residues" evidence="1">
    <location>
        <begin position="474"/>
        <end position="485"/>
    </location>
</feature>
<comment type="caution">
    <text evidence="2">The sequence shown here is derived from an EMBL/GenBank/DDBJ whole genome shotgun (WGS) entry which is preliminary data.</text>
</comment>
<feature type="compositionally biased region" description="Polar residues" evidence="1">
    <location>
        <begin position="1"/>
        <end position="17"/>
    </location>
</feature>
<feature type="compositionally biased region" description="Polar residues" evidence="1">
    <location>
        <begin position="42"/>
        <end position="56"/>
    </location>
</feature>